<dbReference type="RefSeq" id="WP_188313594.1">
    <property type="nucleotide sequence ID" value="NZ_JABTCG010000002.1"/>
</dbReference>
<name>A0ABR7VEK0_9FLAO</name>
<organism evidence="1 2">
    <name type="scientific">Maribacter arenosus</name>
    <dbReference type="NCBI Taxonomy" id="1854708"/>
    <lineage>
        <taxon>Bacteria</taxon>
        <taxon>Pseudomonadati</taxon>
        <taxon>Bacteroidota</taxon>
        <taxon>Flavobacteriia</taxon>
        <taxon>Flavobacteriales</taxon>
        <taxon>Flavobacteriaceae</taxon>
        <taxon>Maribacter</taxon>
    </lineage>
</organism>
<accession>A0ABR7VEK0</accession>
<reference evidence="1 2" key="1">
    <citation type="submission" date="2020-05" db="EMBL/GenBank/DDBJ databases">
        <title>The draft genome sequence of Maribacter arenosus CAU 1321.</title>
        <authorList>
            <person name="Mu L."/>
        </authorList>
    </citation>
    <scope>NUCLEOTIDE SEQUENCE [LARGE SCALE GENOMIC DNA]</scope>
    <source>
        <strain evidence="1 2">CAU 1321</strain>
    </source>
</reference>
<gene>
    <name evidence="1" type="ORF">HPE63_07300</name>
</gene>
<evidence type="ECO:0000313" key="2">
    <source>
        <dbReference type="Proteomes" id="UP000598350"/>
    </source>
</evidence>
<sequence length="118" mass="13398">MLHIAQGKTSPNDWVNYQSSRGGIYVDVDTSAGNFTATPHYLVSLEGKSHHWCANGANAIYDATPTGFRVYIRWTDDNGHFGELNPLKIETAKRYKWHLKWTGIQLCKAKETRKKKTS</sequence>
<comment type="caution">
    <text evidence="1">The sequence shown here is derived from an EMBL/GenBank/DDBJ whole genome shotgun (WGS) entry which is preliminary data.</text>
</comment>
<evidence type="ECO:0000313" key="1">
    <source>
        <dbReference type="EMBL" id="MBD0850469.1"/>
    </source>
</evidence>
<dbReference type="EMBL" id="JABTCG010000002">
    <property type="protein sequence ID" value="MBD0850469.1"/>
    <property type="molecule type" value="Genomic_DNA"/>
</dbReference>
<dbReference type="Proteomes" id="UP000598350">
    <property type="component" value="Unassembled WGS sequence"/>
</dbReference>
<protein>
    <submittedName>
        <fullName evidence="1">Uncharacterized protein</fullName>
    </submittedName>
</protein>
<keyword evidence="2" id="KW-1185">Reference proteome</keyword>
<proteinExistence type="predicted"/>